<protein>
    <submittedName>
        <fullName evidence="2">Uncharacterized protein</fullName>
    </submittedName>
</protein>
<comment type="caution">
    <text evidence="2">The sequence shown here is derived from an EMBL/GenBank/DDBJ whole genome shotgun (WGS) entry which is preliminary data.</text>
</comment>
<feature type="compositionally biased region" description="Polar residues" evidence="1">
    <location>
        <begin position="1"/>
        <end position="16"/>
    </location>
</feature>
<evidence type="ECO:0000313" key="3">
    <source>
        <dbReference type="Proteomes" id="UP001178508"/>
    </source>
</evidence>
<evidence type="ECO:0000313" key="2">
    <source>
        <dbReference type="EMBL" id="CAJ1048418.1"/>
    </source>
</evidence>
<gene>
    <name evidence="2" type="ORF">XNOV1_A024541</name>
</gene>
<sequence>MESWTEETLVSWTENTSRTRSEDNQELDKEHEKSGSRDCRDPGNKGALHRTMGQ</sequence>
<name>A0AAV1EI86_XYRNO</name>
<dbReference type="Proteomes" id="UP001178508">
    <property type="component" value="Unassembled WGS sequence"/>
</dbReference>
<keyword evidence="3" id="KW-1185">Reference proteome</keyword>
<proteinExistence type="predicted"/>
<organism evidence="2 3">
    <name type="scientific">Xyrichtys novacula</name>
    <name type="common">Pearly razorfish</name>
    <name type="synonym">Hemipteronotus novacula</name>
    <dbReference type="NCBI Taxonomy" id="13765"/>
    <lineage>
        <taxon>Eukaryota</taxon>
        <taxon>Metazoa</taxon>
        <taxon>Chordata</taxon>
        <taxon>Craniata</taxon>
        <taxon>Vertebrata</taxon>
        <taxon>Euteleostomi</taxon>
        <taxon>Actinopterygii</taxon>
        <taxon>Neopterygii</taxon>
        <taxon>Teleostei</taxon>
        <taxon>Neoteleostei</taxon>
        <taxon>Acanthomorphata</taxon>
        <taxon>Eupercaria</taxon>
        <taxon>Labriformes</taxon>
        <taxon>Labridae</taxon>
        <taxon>Xyrichtys</taxon>
    </lineage>
</organism>
<accession>A0AAV1EI86</accession>
<reference evidence="2" key="1">
    <citation type="submission" date="2023-08" db="EMBL/GenBank/DDBJ databases">
        <authorList>
            <person name="Alioto T."/>
            <person name="Alioto T."/>
            <person name="Gomez Garrido J."/>
        </authorList>
    </citation>
    <scope>NUCLEOTIDE SEQUENCE</scope>
</reference>
<dbReference type="AlphaFoldDB" id="A0AAV1EI86"/>
<feature type="region of interest" description="Disordered" evidence="1">
    <location>
        <begin position="1"/>
        <end position="54"/>
    </location>
</feature>
<dbReference type="EMBL" id="CAUIWU010000006">
    <property type="protein sequence ID" value="CAJ1048418.1"/>
    <property type="molecule type" value="Genomic_DNA"/>
</dbReference>
<feature type="compositionally biased region" description="Basic and acidic residues" evidence="1">
    <location>
        <begin position="17"/>
        <end position="43"/>
    </location>
</feature>
<evidence type="ECO:0000256" key="1">
    <source>
        <dbReference type="SAM" id="MobiDB-lite"/>
    </source>
</evidence>